<evidence type="ECO:0000256" key="1">
    <source>
        <dbReference type="SAM" id="MobiDB-lite"/>
    </source>
</evidence>
<protein>
    <submittedName>
        <fullName evidence="2">Uncharacterized protein</fullName>
    </submittedName>
</protein>
<comment type="caution">
    <text evidence="2">The sequence shown here is derived from an EMBL/GenBank/DDBJ whole genome shotgun (WGS) entry which is preliminary data.</text>
</comment>
<feature type="region of interest" description="Disordered" evidence="1">
    <location>
        <begin position="1"/>
        <end position="52"/>
    </location>
</feature>
<proteinExistence type="predicted"/>
<organism evidence="2 4">
    <name type="scientific">Ziziphus jujuba var. spinosa</name>
    <dbReference type="NCBI Taxonomy" id="714518"/>
    <lineage>
        <taxon>Eukaryota</taxon>
        <taxon>Viridiplantae</taxon>
        <taxon>Streptophyta</taxon>
        <taxon>Embryophyta</taxon>
        <taxon>Tracheophyta</taxon>
        <taxon>Spermatophyta</taxon>
        <taxon>Magnoliopsida</taxon>
        <taxon>eudicotyledons</taxon>
        <taxon>Gunneridae</taxon>
        <taxon>Pentapetalae</taxon>
        <taxon>rosids</taxon>
        <taxon>fabids</taxon>
        <taxon>Rosales</taxon>
        <taxon>Rhamnaceae</taxon>
        <taxon>Paliureae</taxon>
        <taxon>Ziziphus</taxon>
    </lineage>
</organism>
<reference evidence="2" key="1">
    <citation type="journal article" date="2021" name="Front. Plant Sci.">
        <title>Chromosome-Scale Genome Assembly for Chinese Sour Jujube and Insights Into Its Genome Evolution and Domestication Signature.</title>
        <authorList>
            <person name="Shen L.-Y."/>
            <person name="Luo H."/>
            <person name="Wang X.-L."/>
            <person name="Wang X.-M."/>
            <person name="Qiu X.-J."/>
            <person name="Liu H."/>
            <person name="Zhou S.-S."/>
            <person name="Jia K.-H."/>
            <person name="Nie S."/>
            <person name="Bao Y.-T."/>
            <person name="Zhang R.-G."/>
            <person name="Yun Q.-Z."/>
            <person name="Chai Y.-H."/>
            <person name="Lu J.-Y."/>
            <person name="Li Y."/>
            <person name="Zhao S.-W."/>
            <person name="Mao J.-F."/>
            <person name="Jia S.-G."/>
            <person name="Mao Y.-M."/>
        </authorList>
    </citation>
    <scope>NUCLEOTIDE SEQUENCE</scope>
    <source>
        <strain evidence="2">AT0</strain>
        <tissue evidence="2">Leaf</tissue>
    </source>
</reference>
<dbReference type="EMBL" id="JAEACU010000008">
    <property type="protein sequence ID" value="KAH7520302.1"/>
    <property type="molecule type" value="Genomic_DNA"/>
</dbReference>
<dbReference type="AlphaFoldDB" id="A0A978U9H9"/>
<name>A0A978U9H9_ZIZJJ</name>
<evidence type="ECO:0000313" key="2">
    <source>
        <dbReference type="EMBL" id="KAH7511214.1"/>
    </source>
</evidence>
<dbReference type="Proteomes" id="UP000813462">
    <property type="component" value="Unassembled WGS sequence"/>
</dbReference>
<dbReference type="EMBL" id="JAEACU010000195">
    <property type="protein sequence ID" value="KAH7511214.1"/>
    <property type="molecule type" value="Genomic_DNA"/>
</dbReference>
<gene>
    <name evidence="3" type="ORF">FEM48_Zijuj08G0129700</name>
    <name evidence="2" type="ORF">FEM48_ZijujUnG0036600</name>
</gene>
<evidence type="ECO:0000313" key="3">
    <source>
        <dbReference type="EMBL" id="KAH7520302.1"/>
    </source>
</evidence>
<accession>A0A978U9H9</accession>
<evidence type="ECO:0000313" key="4">
    <source>
        <dbReference type="Proteomes" id="UP000813462"/>
    </source>
</evidence>
<sequence length="83" mass="9201">MGFDNHPVGRSNAKQNYPNSGYEPMKEGHNKNAWCRSAKPSQAKPSQVGKVRGRVRHKVQVMRMGKDIVQTREAATVVVVGVI</sequence>